<evidence type="ECO:0000256" key="1">
    <source>
        <dbReference type="SAM" id="Phobius"/>
    </source>
</evidence>
<organism evidence="2 3">
    <name type="scientific">Pseudomonas soli</name>
    <dbReference type="NCBI Taxonomy" id="1306993"/>
    <lineage>
        <taxon>Bacteria</taxon>
        <taxon>Pseudomonadati</taxon>
        <taxon>Pseudomonadota</taxon>
        <taxon>Gammaproteobacteria</taxon>
        <taxon>Pseudomonadales</taxon>
        <taxon>Pseudomonadaceae</taxon>
        <taxon>Pseudomonas</taxon>
    </lineage>
</organism>
<reference evidence="2 3" key="1">
    <citation type="submission" date="2018-06" db="EMBL/GenBank/DDBJ databases">
        <title>Pseudomonas diversity within urban Lake Michigan freshwaters.</title>
        <authorList>
            <person name="Batrich M."/>
            <person name="Hatzopoulos T."/>
            <person name="Putonti C."/>
        </authorList>
    </citation>
    <scope>NUCLEOTIDE SEQUENCE [LARGE SCALE GENOMIC DNA]</scope>
    <source>
        <strain evidence="2 3">LBp-160603</strain>
    </source>
</reference>
<evidence type="ECO:0000313" key="2">
    <source>
        <dbReference type="EMBL" id="PYB84162.1"/>
    </source>
</evidence>
<dbReference type="RefSeq" id="WP_110698384.1">
    <property type="nucleotide sequence ID" value="NZ_QJRO01000003.1"/>
</dbReference>
<accession>A0A2V4ICC2</accession>
<sequence>MEEIIAIASAVPVLLSLTALITTVISFRERAKAENKFVDELSKIIAQMDAVTHDQESKVAVRSPDKPNLTFAVNVRPRSGGFEAVTTEDPKYSVKAHDSSENLKHMYHLYFSGVKGRGENKELPDYVKKALANLDKRNRGHIVKALNQPSVKGRMRYFDKVLKMALNLSGAH</sequence>
<dbReference type="Proteomes" id="UP000247620">
    <property type="component" value="Unassembled WGS sequence"/>
</dbReference>
<proteinExistence type="predicted"/>
<dbReference type="EMBL" id="QJRO01000003">
    <property type="protein sequence ID" value="PYB84162.1"/>
    <property type="molecule type" value="Genomic_DNA"/>
</dbReference>
<feature type="transmembrane region" description="Helical" evidence="1">
    <location>
        <begin position="6"/>
        <end position="27"/>
    </location>
</feature>
<keyword evidence="1" id="KW-0472">Membrane</keyword>
<keyword evidence="1" id="KW-1133">Transmembrane helix</keyword>
<dbReference type="AlphaFoldDB" id="A0A2V4ICC2"/>
<keyword evidence="1" id="KW-0812">Transmembrane</keyword>
<evidence type="ECO:0000313" key="3">
    <source>
        <dbReference type="Proteomes" id="UP000247620"/>
    </source>
</evidence>
<gene>
    <name evidence="2" type="ORF">DMX07_06355</name>
</gene>
<protein>
    <submittedName>
        <fullName evidence="2">Uncharacterized protein</fullName>
    </submittedName>
</protein>
<comment type="caution">
    <text evidence="2">The sequence shown here is derived from an EMBL/GenBank/DDBJ whole genome shotgun (WGS) entry which is preliminary data.</text>
</comment>
<name>A0A2V4ICC2_9PSED</name>